<evidence type="ECO:0000313" key="5">
    <source>
        <dbReference type="Proteomes" id="UP000502996"/>
    </source>
</evidence>
<gene>
    <name evidence="4" type="ORF">G5V58_02520</name>
</gene>
<dbReference type="KEGG" id="nano:G5V58_02520"/>
<protein>
    <submittedName>
        <fullName evidence="4">GNAT family N-acetyltransferase</fullName>
    </submittedName>
</protein>
<dbReference type="Proteomes" id="UP000502996">
    <property type="component" value="Chromosome"/>
</dbReference>
<keyword evidence="1 4" id="KW-0808">Transferase</keyword>
<evidence type="ECO:0000256" key="2">
    <source>
        <dbReference type="ARBA" id="ARBA00023315"/>
    </source>
</evidence>
<dbReference type="CDD" id="cd04301">
    <property type="entry name" value="NAT_SF"/>
    <property type="match status" value="1"/>
</dbReference>
<dbReference type="Pfam" id="PF00583">
    <property type="entry name" value="Acetyltransf_1"/>
    <property type="match status" value="1"/>
</dbReference>
<dbReference type="SUPFAM" id="SSF55729">
    <property type="entry name" value="Acyl-CoA N-acyltransferases (Nat)"/>
    <property type="match status" value="2"/>
</dbReference>
<evidence type="ECO:0000313" key="4">
    <source>
        <dbReference type="EMBL" id="QIG41799.1"/>
    </source>
</evidence>
<dbReference type="GO" id="GO:0016747">
    <property type="term" value="F:acyltransferase activity, transferring groups other than amino-acyl groups"/>
    <property type="evidence" value="ECO:0007669"/>
    <property type="project" value="InterPro"/>
</dbReference>
<name>A0A6G6W9B7_9ACTN</name>
<dbReference type="PROSITE" id="PS51186">
    <property type="entry name" value="GNAT"/>
    <property type="match status" value="1"/>
</dbReference>
<reference evidence="4 5" key="1">
    <citation type="submission" date="2020-02" db="EMBL/GenBank/DDBJ databases">
        <title>Full genome sequence of Nocardioides sp. R-3366.</title>
        <authorList>
            <person name="Im W.-T."/>
        </authorList>
    </citation>
    <scope>NUCLEOTIDE SEQUENCE [LARGE SCALE GENOMIC DNA]</scope>
    <source>
        <strain evidence="4 5">R-3366</strain>
    </source>
</reference>
<dbReference type="AlphaFoldDB" id="A0A6G6W9B7"/>
<evidence type="ECO:0000259" key="3">
    <source>
        <dbReference type="PROSITE" id="PS51186"/>
    </source>
</evidence>
<dbReference type="RefSeq" id="WP_165228476.1">
    <property type="nucleotide sequence ID" value="NZ_CP049257.1"/>
</dbReference>
<keyword evidence="5" id="KW-1185">Reference proteome</keyword>
<dbReference type="PANTHER" id="PTHR43877">
    <property type="entry name" value="AMINOALKYLPHOSPHONATE N-ACETYLTRANSFERASE-RELATED-RELATED"/>
    <property type="match status" value="1"/>
</dbReference>
<proteinExistence type="predicted"/>
<feature type="domain" description="N-acetyltransferase" evidence="3">
    <location>
        <begin position="3"/>
        <end position="166"/>
    </location>
</feature>
<organism evidence="4 5">
    <name type="scientific">Nocardioides anomalus</name>
    <dbReference type="NCBI Taxonomy" id="2712223"/>
    <lineage>
        <taxon>Bacteria</taxon>
        <taxon>Bacillati</taxon>
        <taxon>Actinomycetota</taxon>
        <taxon>Actinomycetes</taxon>
        <taxon>Propionibacteriales</taxon>
        <taxon>Nocardioidaceae</taxon>
        <taxon>Nocardioides</taxon>
    </lineage>
</organism>
<dbReference type="EMBL" id="CP049257">
    <property type="protein sequence ID" value="QIG41799.1"/>
    <property type="molecule type" value="Genomic_DNA"/>
</dbReference>
<evidence type="ECO:0000256" key="1">
    <source>
        <dbReference type="ARBA" id="ARBA00022679"/>
    </source>
</evidence>
<dbReference type="InterPro" id="IPR016181">
    <property type="entry name" value="Acyl_CoA_acyltransferase"/>
</dbReference>
<dbReference type="InterPro" id="IPR050832">
    <property type="entry name" value="Bact_Acetyltransf"/>
</dbReference>
<sequence length="332" mass="36824">MSVDLRALDRDDDAELRAYWEVLHEASAERRYAQLPTWSAAQASLRTDRDDQREVRAAVWRDGRMVGTLALQAPLHDHTDLAYVFLDVLPSQRRSGVASALLEHAEEQARALGRMALVGWAFARVGAESPATAFAAARGFRVELEEGSKVLDLTTGRDWWARLAAESAEHHARHRLVTTWSPLPDELVEGYCRLNEAMRGEMPSGESGDEPERWDAARLRAKEARNARAGRRDLATFALDDAGRAVAFTELQVDEATPDRAFQSGTLVLPEARGHRLGLALKVASLRALVAAYPEVAWIATENADVNAPMNAINERLGFRVVERCVEVRKAI</sequence>
<dbReference type="Gene3D" id="3.40.630.30">
    <property type="match status" value="1"/>
</dbReference>
<dbReference type="InterPro" id="IPR000182">
    <property type="entry name" value="GNAT_dom"/>
</dbReference>
<accession>A0A6G6W9B7</accession>
<keyword evidence="2" id="KW-0012">Acyltransferase</keyword>